<dbReference type="GO" id="GO:0005886">
    <property type="term" value="C:plasma membrane"/>
    <property type="evidence" value="ECO:0007669"/>
    <property type="project" value="UniProtKB-SubCell"/>
</dbReference>
<keyword evidence="6 8" id="KW-1133">Transmembrane helix</keyword>
<organism evidence="10 11">
    <name type="scientific">Frisingicoccus caecimuris</name>
    <dbReference type="NCBI Taxonomy" id="1796636"/>
    <lineage>
        <taxon>Bacteria</taxon>
        <taxon>Bacillati</taxon>
        <taxon>Bacillota</taxon>
        <taxon>Clostridia</taxon>
        <taxon>Lachnospirales</taxon>
        <taxon>Lachnospiraceae</taxon>
        <taxon>Frisingicoccus</taxon>
    </lineage>
</organism>
<evidence type="ECO:0000313" key="11">
    <source>
        <dbReference type="Proteomes" id="UP000295711"/>
    </source>
</evidence>
<feature type="transmembrane region" description="Helical" evidence="8">
    <location>
        <begin position="240"/>
        <end position="259"/>
    </location>
</feature>
<evidence type="ECO:0000259" key="9">
    <source>
        <dbReference type="PROSITE" id="PS50928"/>
    </source>
</evidence>
<keyword evidence="4" id="KW-1003">Cell membrane</keyword>
<protein>
    <submittedName>
        <fullName evidence="10">Spermidine/putrescine transport system permease protein</fullName>
    </submittedName>
</protein>
<keyword evidence="7 8" id="KW-0472">Membrane</keyword>
<feature type="transmembrane region" description="Helical" evidence="8">
    <location>
        <begin position="92"/>
        <end position="115"/>
    </location>
</feature>
<evidence type="ECO:0000256" key="8">
    <source>
        <dbReference type="RuleBase" id="RU363032"/>
    </source>
</evidence>
<keyword evidence="11" id="KW-1185">Reference proteome</keyword>
<feature type="transmembrane region" description="Helical" evidence="8">
    <location>
        <begin position="59"/>
        <end position="80"/>
    </location>
</feature>
<dbReference type="SUPFAM" id="SSF161098">
    <property type="entry name" value="MetI-like"/>
    <property type="match status" value="1"/>
</dbReference>
<evidence type="ECO:0000256" key="7">
    <source>
        <dbReference type="ARBA" id="ARBA00023136"/>
    </source>
</evidence>
<keyword evidence="3 8" id="KW-0813">Transport</keyword>
<dbReference type="PANTHER" id="PTHR42929">
    <property type="entry name" value="INNER MEMBRANE ABC TRANSPORTER PERMEASE PROTEIN YDCU-RELATED-RELATED"/>
    <property type="match status" value="1"/>
</dbReference>
<feature type="domain" description="ABC transmembrane type-1" evidence="9">
    <location>
        <begin position="55"/>
        <end position="259"/>
    </location>
</feature>
<gene>
    <name evidence="10" type="ORF">EV212_104129</name>
</gene>
<dbReference type="InterPro" id="IPR035906">
    <property type="entry name" value="MetI-like_sf"/>
</dbReference>
<dbReference type="Pfam" id="PF00528">
    <property type="entry name" value="BPD_transp_1"/>
    <property type="match status" value="1"/>
</dbReference>
<evidence type="ECO:0000256" key="2">
    <source>
        <dbReference type="ARBA" id="ARBA00007069"/>
    </source>
</evidence>
<reference evidence="10 11" key="1">
    <citation type="submission" date="2019-03" db="EMBL/GenBank/DDBJ databases">
        <title>Genomic Encyclopedia of Type Strains, Phase IV (KMG-IV): sequencing the most valuable type-strain genomes for metagenomic binning, comparative biology and taxonomic classification.</title>
        <authorList>
            <person name="Goeker M."/>
        </authorList>
    </citation>
    <scope>NUCLEOTIDE SEQUENCE [LARGE SCALE GENOMIC DNA]</scope>
    <source>
        <strain evidence="10 11">DSM 28559</strain>
    </source>
</reference>
<dbReference type="Gene3D" id="1.10.3720.10">
    <property type="entry name" value="MetI-like"/>
    <property type="match status" value="1"/>
</dbReference>
<comment type="caution">
    <text evidence="10">The sequence shown here is derived from an EMBL/GenBank/DDBJ whole genome shotgun (WGS) entry which is preliminary data.</text>
</comment>
<evidence type="ECO:0000256" key="4">
    <source>
        <dbReference type="ARBA" id="ARBA00022475"/>
    </source>
</evidence>
<dbReference type="InterPro" id="IPR000515">
    <property type="entry name" value="MetI-like"/>
</dbReference>
<dbReference type="PROSITE" id="PS50928">
    <property type="entry name" value="ABC_TM1"/>
    <property type="match status" value="1"/>
</dbReference>
<feature type="transmembrane region" description="Helical" evidence="8">
    <location>
        <begin position="12"/>
        <end position="31"/>
    </location>
</feature>
<sequence>MNKRKLLAGPYLIWAIGFIILPLLMIIYYGLTSPDGGFTLENLSAIGDSIHYKALGQSLLIAFGSTCISLLIAYPLAYILSKNQGSKKDIIIMLFILPMWINFLLRVLALQMILANTGILNGILNFFGLPSQHLLYTRTAILIGMTYDYLPFMILPIYNAMCKIDRDLIHAAADLGAGSKLIFRKIILPLSMPGVISGIIMVFVPSISEFAIADILGGSKILLIGNVIEQEFSLTNNWHLGSGLSIVLMVFIFISMAVMNKNDAEGEGQMIW</sequence>
<feature type="transmembrane region" description="Helical" evidence="8">
    <location>
        <begin position="186"/>
        <end position="204"/>
    </location>
</feature>
<proteinExistence type="inferred from homology"/>
<dbReference type="AlphaFoldDB" id="A0A4R2LIQ5"/>
<name>A0A4R2LIQ5_9FIRM</name>
<accession>A0A4R2LIQ5</accession>
<comment type="subcellular location">
    <subcellularLocation>
        <location evidence="1 8">Cell membrane</location>
        <topology evidence="1 8">Multi-pass membrane protein</topology>
    </subcellularLocation>
</comment>
<evidence type="ECO:0000313" key="10">
    <source>
        <dbReference type="EMBL" id="TCO85074.1"/>
    </source>
</evidence>
<dbReference type="PANTHER" id="PTHR42929:SF1">
    <property type="entry name" value="INNER MEMBRANE ABC TRANSPORTER PERMEASE PROTEIN YDCU-RELATED"/>
    <property type="match status" value="1"/>
</dbReference>
<keyword evidence="5 8" id="KW-0812">Transmembrane</keyword>
<dbReference type="Proteomes" id="UP000295711">
    <property type="component" value="Unassembled WGS sequence"/>
</dbReference>
<dbReference type="EMBL" id="SLXA01000004">
    <property type="protein sequence ID" value="TCO85074.1"/>
    <property type="molecule type" value="Genomic_DNA"/>
</dbReference>
<comment type="similarity">
    <text evidence="2">Belongs to the binding-protein-dependent transport system permease family. CysTW subfamily.</text>
</comment>
<dbReference type="OrthoDB" id="9807047at2"/>
<evidence type="ECO:0000256" key="3">
    <source>
        <dbReference type="ARBA" id="ARBA00022448"/>
    </source>
</evidence>
<evidence type="ECO:0000256" key="6">
    <source>
        <dbReference type="ARBA" id="ARBA00022989"/>
    </source>
</evidence>
<evidence type="ECO:0000256" key="1">
    <source>
        <dbReference type="ARBA" id="ARBA00004651"/>
    </source>
</evidence>
<dbReference type="RefSeq" id="WP_132090384.1">
    <property type="nucleotide sequence ID" value="NZ_JANKAQ010000004.1"/>
</dbReference>
<feature type="transmembrane region" description="Helical" evidence="8">
    <location>
        <begin position="135"/>
        <end position="158"/>
    </location>
</feature>
<dbReference type="CDD" id="cd06261">
    <property type="entry name" value="TM_PBP2"/>
    <property type="match status" value="1"/>
</dbReference>
<dbReference type="GO" id="GO:0055085">
    <property type="term" value="P:transmembrane transport"/>
    <property type="evidence" value="ECO:0007669"/>
    <property type="project" value="InterPro"/>
</dbReference>
<evidence type="ECO:0000256" key="5">
    <source>
        <dbReference type="ARBA" id="ARBA00022692"/>
    </source>
</evidence>